<keyword evidence="2" id="KW-1133">Transmembrane helix</keyword>
<feature type="transmembrane region" description="Helical" evidence="2">
    <location>
        <begin position="32"/>
        <end position="51"/>
    </location>
</feature>
<dbReference type="AlphaFoldDB" id="A0A2T9XAQ6"/>
<reference evidence="3 4" key="1">
    <citation type="journal article" date="2015" name="Appl. Environ. Microbiol.">
        <title>Nanoarchaeota, Their Sulfolobales Host, and Nanoarchaeota Virus Distribution across Yellowstone National Park Hot Springs.</title>
        <authorList>
            <person name="Munson-McGee J.H."/>
            <person name="Field E.K."/>
            <person name="Bateson M."/>
            <person name="Rooney C."/>
            <person name="Stepanauskas R."/>
            <person name="Young M.J."/>
        </authorList>
    </citation>
    <scope>NUCLEOTIDE SEQUENCE [LARGE SCALE GENOMIC DNA]</scope>
    <source>
        <strain evidence="3">SCGC AC-742_N10</strain>
    </source>
</reference>
<feature type="region of interest" description="Disordered" evidence="1">
    <location>
        <begin position="1"/>
        <end position="20"/>
    </location>
</feature>
<name>A0A2T9XAQ6_9CREN</name>
<dbReference type="Proteomes" id="UP000245638">
    <property type="component" value="Unassembled WGS sequence"/>
</dbReference>
<feature type="transmembrane region" description="Helical" evidence="2">
    <location>
        <begin position="57"/>
        <end position="76"/>
    </location>
</feature>
<gene>
    <name evidence="3" type="ORF">DDW13_01375</name>
</gene>
<protein>
    <submittedName>
        <fullName evidence="3">Uncharacterized protein</fullName>
    </submittedName>
</protein>
<evidence type="ECO:0000313" key="4">
    <source>
        <dbReference type="Proteomes" id="UP000245638"/>
    </source>
</evidence>
<proteinExistence type="predicted"/>
<accession>A0A2T9XAQ6</accession>
<evidence type="ECO:0000313" key="3">
    <source>
        <dbReference type="EMBL" id="PVU77138.1"/>
    </source>
</evidence>
<sequence length="80" mass="9189">MKKQEKRRQTRGNKKATKRDESIKSIINKISIVLMIISFPFLLDIWASAFIKGAYSVSYVAFALGLFTLSFILRTITMRS</sequence>
<comment type="caution">
    <text evidence="3">The sequence shown here is derived from an EMBL/GenBank/DDBJ whole genome shotgun (WGS) entry which is preliminary data.</text>
</comment>
<evidence type="ECO:0000256" key="2">
    <source>
        <dbReference type="SAM" id="Phobius"/>
    </source>
</evidence>
<dbReference type="EMBL" id="QEFD01000047">
    <property type="protein sequence ID" value="PVU77138.1"/>
    <property type="molecule type" value="Genomic_DNA"/>
</dbReference>
<keyword evidence="2" id="KW-0812">Transmembrane</keyword>
<evidence type="ECO:0000256" key="1">
    <source>
        <dbReference type="SAM" id="MobiDB-lite"/>
    </source>
</evidence>
<organism evidence="3 4">
    <name type="scientific">Acidianus hospitalis</name>
    <dbReference type="NCBI Taxonomy" id="563177"/>
    <lineage>
        <taxon>Archaea</taxon>
        <taxon>Thermoproteota</taxon>
        <taxon>Thermoprotei</taxon>
        <taxon>Sulfolobales</taxon>
        <taxon>Sulfolobaceae</taxon>
        <taxon>Acidianus</taxon>
    </lineage>
</organism>
<keyword evidence="2" id="KW-0472">Membrane</keyword>
<feature type="compositionally biased region" description="Basic residues" evidence="1">
    <location>
        <begin position="1"/>
        <end position="17"/>
    </location>
</feature>